<feature type="compositionally biased region" description="Low complexity" evidence="1">
    <location>
        <begin position="266"/>
        <end position="277"/>
    </location>
</feature>
<evidence type="ECO:0000313" key="2">
    <source>
        <dbReference type="EMBL" id="CAA9305048.1"/>
    </source>
</evidence>
<feature type="compositionally biased region" description="Low complexity" evidence="1">
    <location>
        <begin position="187"/>
        <end position="208"/>
    </location>
</feature>
<evidence type="ECO:0000256" key="1">
    <source>
        <dbReference type="SAM" id="MobiDB-lite"/>
    </source>
</evidence>
<name>A0A6J4KHW3_9ACTN</name>
<proteinExistence type="predicted"/>
<accession>A0A6J4KHW3</accession>
<organism evidence="2">
    <name type="scientific">uncultured Frankineae bacterium</name>
    <dbReference type="NCBI Taxonomy" id="437475"/>
    <lineage>
        <taxon>Bacteria</taxon>
        <taxon>Bacillati</taxon>
        <taxon>Actinomycetota</taxon>
        <taxon>Actinomycetes</taxon>
        <taxon>Frankiales</taxon>
        <taxon>environmental samples</taxon>
    </lineage>
</organism>
<feature type="compositionally biased region" description="Pro residues" evidence="1">
    <location>
        <begin position="291"/>
        <end position="301"/>
    </location>
</feature>
<dbReference type="EMBL" id="CADCUB010000004">
    <property type="protein sequence ID" value="CAA9305048.1"/>
    <property type="molecule type" value="Genomic_DNA"/>
</dbReference>
<protein>
    <submittedName>
        <fullName evidence="2">Uncharacterized protein</fullName>
    </submittedName>
</protein>
<feature type="compositionally biased region" description="Basic residues" evidence="1">
    <location>
        <begin position="93"/>
        <end position="117"/>
    </location>
</feature>
<reference evidence="2" key="1">
    <citation type="submission" date="2020-02" db="EMBL/GenBank/DDBJ databases">
        <authorList>
            <person name="Meier V. D."/>
        </authorList>
    </citation>
    <scope>NUCLEOTIDE SEQUENCE</scope>
    <source>
        <strain evidence="2">AVDCRST_MAG07</strain>
    </source>
</reference>
<feature type="non-terminal residue" evidence="2">
    <location>
        <position position="301"/>
    </location>
</feature>
<sequence>GSSHAATSSCCRSTRSRAATCSPGGRSHAGCPCWRPSRAGSRRGVQRPWRNACGGPASAASPVCSSAAATRRTACARRTTWTRPGSTGSSTRWTRRCGSRGTGRPRARGWGSRRRRASSPGTAGWTCGARGWTCWSRPGGRSAPPSPTPTWSCCWSERERTSRSCVTCWPACGGCSGWRSTPPPTRSPSVWPRATCGSRRAGTRGSRSPLSRRWPAAVPSWSAMRRAPGTSSEAPGSTGGPSCRARAARRWRRPCSTRWRTRKGCRAGAGPRGAGWRRPSRCPRWAGSSPRPWPPPAGTAA</sequence>
<dbReference type="AlphaFoldDB" id="A0A6J4KHW3"/>
<feature type="region of interest" description="Disordered" evidence="1">
    <location>
        <begin position="80"/>
        <end position="124"/>
    </location>
</feature>
<feature type="non-terminal residue" evidence="2">
    <location>
        <position position="1"/>
    </location>
</feature>
<feature type="region of interest" description="Disordered" evidence="1">
    <location>
        <begin position="182"/>
        <end position="249"/>
    </location>
</feature>
<gene>
    <name evidence="2" type="ORF">AVDCRST_MAG07-1</name>
</gene>
<feature type="region of interest" description="Disordered" evidence="1">
    <location>
        <begin position="262"/>
        <end position="301"/>
    </location>
</feature>